<dbReference type="AlphaFoldDB" id="A0A379Z4T9"/>
<evidence type="ECO:0000256" key="11">
    <source>
        <dbReference type="ARBA" id="ARBA00022989"/>
    </source>
</evidence>
<dbReference type="GO" id="GO:0005886">
    <property type="term" value="C:plasma membrane"/>
    <property type="evidence" value="ECO:0007669"/>
    <property type="project" value="UniProtKB-SubCell"/>
</dbReference>
<comment type="similarity">
    <text evidence="2">Belongs to the MerT family.</text>
</comment>
<dbReference type="GO" id="GO:0046872">
    <property type="term" value="F:metal ion binding"/>
    <property type="evidence" value="ECO:0007669"/>
    <property type="project" value="UniProtKB-KW"/>
</dbReference>
<evidence type="ECO:0000313" key="17">
    <source>
        <dbReference type="Proteomes" id="UP000254069"/>
    </source>
</evidence>
<dbReference type="InterPro" id="IPR003457">
    <property type="entry name" value="Transprt_MerT"/>
</dbReference>
<evidence type="ECO:0000256" key="12">
    <source>
        <dbReference type="ARBA" id="ARBA00023136"/>
    </source>
</evidence>
<keyword evidence="9" id="KW-0479">Metal-binding</keyword>
<keyword evidence="5" id="KW-0475">Mercuric resistance</keyword>
<evidence type="ECO:0000256" key="13">
    <source>
        <dbReference type="ARBA" id="ARBA00030934"/>
    </source>
</evidence>
<name>A0A379Z4T9_9GAMM</name>
<keyword evidence="12 15" id="KW-0472">Membrane</keyword>
<evidence type="ECO:0000256" key="3">
    <source>
        <dbReference type="ARBA" id="ARBA00017053"/>
    </source>
</evidence>
<keyword evidence="10" id="KW-0476">Mercury</keyword>
<protein>
    <recommendedName>
        <fullName evidence="3">Mercuric transport protein MerT</fullName>
    </recommendedName>
    <alternativeName>
        <fullName evidence="13">Mercury ion transport protein</fullName>
    </alternativeName>
</protein>
<dbReference type="Proteomes" id="UP000254069">
    <property type="component" value="Unassembled WGS sequence"/>
</dbReference>
<sequence length="127" mass="13950">MTLKFSPMISSQQNSSKGFLATLVAAVVAAVASSLCCIGPLIYLVFGVSAASLSGIEQLGWLQVPMLALSTLLILLGFWRLYFSKKPLCTATMSLTRMLLLYWLAVPVVLAFQLYPFVLPWLLEVFE</sequence>
<evidence type="ECO:0000256" key="2">
    <source>
        <dbReference type="ARBA" id="ARBA00008224"/>
    </source>
</evidence>
<evidence type="ECO:0000256" key="14">
    <source>
        <dbReference type="ARBA" id="ARBA00045720"/>
    </source>
</evidence>
<gene>
    <name evidence="16" type="ORF">NCTC10738_00941</name>
</gene>
<keyword evidence="11 15" id="KW-1133">Transmembrane helix</keyword>
<evidence type="ECO:0000256" key="4">
    <source>
        <dbReference type="ARBA" id="ARBA00022448"/>
    </source>
</evidence>
<evidence type="ECO:0000256" key="9">
    <source>
        <dbReference type="ARBA" id="ARBA00022723"/>
    </source>
</evidence>
<proteinExistence type="inferred from homology"/>
<comment type="function">
    <text evidence="14">Involved in mercury resistance. Probably transfers a mercuric ion from the periplasmic Hg(2+)-binding protein MerP to the cytoplasmic mercuric reductase MerA.</text>
</comment>
<keyword evidence="7" id="KW-0997">Cell inner membrane</keyword>
<evidence type="ECO:0000256" key="1">
    <source>
        <dbReference type="ARBA" id="ARBA00004429"/>
    </source>
</evidence>
<evidence type="ECO:0000256" key="5">
    <source>
        <dbReference type="ARBA" id="ARBA00022466"/>
    </source>
</evidence>
<evidence type="ECO:0000256" key="8">
    <source>
        <dbReference type="ARBA" id="ARBA00022692"/>
    </source>
</evidence>
<evidence type="ECO:0000313" key="16">
    <source>
        <dbReference type="EMBL" id="SUI54755.1"/>
    </source>
</evidence>
<accession>A0A379Z4T9</accession>
<dbReference type="Pfam" id="PF02411">
    <property type="entry name" value="MerT"/>
    <property type="match status" value="1"/>
</dbReference>
<dbReference type="GO" id="GO:0015097">
    <property type="term" value="F:mercury ion transmembrane transporter activity"/>
    <property type="evidence" value="ECO:0007669"/>
    <property type="project" value="InterPro"/>
</dbReference>
<organism evidence="16 17">
    <name type="scientific">Shewanella algae</name>
    <dbReference type="NCBI Taxonomy" id="38313"/>
    <lineage>
        <taxon>Bacteria</taxon>
        <taxon>Pseudomonadati</taxon>
        <taxon>Pseudomonadota</taxon>
        <taxon>Gammaproteobacteria</taxon>
        <taxon>Alteromonadales</taxon>
        <taxon>Shewanellaceae</taxon>
        <taxon>Shewanella</taxon>
    </lineage>
</organism>
<evidence type="ECO:0000256" key="10">
    <source>
        <dbReference type="ARBA" id="ARBA00022914"/>
    </source>
</evidence>
<keyword evidence="17" id="KW-1185">Reference proteome</keyword>
<keyword evidence="4" id="KW-0813">Transport</keyword>
<evidence type="ECO:0000256" key="6">
    <source>
        <dbReference type="ARBA" id="ARBA00022475"/>
    </source>
</evidence>
<comment type="subcellular location">
    <subcellularLocation>
        <location evidence="1">Cell inner membrane</location>
        <topology evidence="1">Multi-pass membrane protein</topology>
    </subcellularLocation>
</comment>
<keyword evidence="8 15" id="KW-0812">Transmembrane</keyword>
<feature type="transmembrane region" description="Helical" evidence="15">
    <location>
        <begin position="20"/>
        <end position="46"/>
    </location>
</feature>
<dbReference type="EMBL" id="UGYO01000001">
    <property type="protein sequence ID" value="SUI54755.1"/>
    <property type="molecule type" value="Genomic_DNA"/>
</dbReference>
<feature type="transmembrane region" description="Helical" evidence="15">
    <location>
        <begin position="100"/>
        <end position="123"/>
    </location>
</feature>
<feature type="transmembrane region" description="Helical" evidence="15">
    <location>
        <begin position="58"/>
        <end position="79"/>
    </location>
</feature>
<reference evidence="16 17" key="1">
    <citation type="submission" date="2018-06" db="EMBL/GenBank/DDBJ databases">
        <authorList>
            <consortium name="Pathogen Informatics"/>
            <person name="Doyle S."/>
        </authorList>
    </citation>
    <scope>NUCLEOTIDE SEQUENCE [LARGE SCALE GENOMIC DNA]</scope>
    <source>
        <strain evidence="16 17">NCTC10738</strain>
    </source>
</reference>
<keyword evidence="6" id="KW-1003">Cell membrane</keyword>
<evidence type="ECO:0000256" key="15">
    <source>
        <dbReference type="SAM" id="Phobius"/>
    </source>
</evidence>
<evidence type="ECO:0000256" key="7">
    <source>
        <dbReference type="ARBA" id="ARBA00022519"/>
    </source>
</evidence>